<evidence type="ECO:0000256" key="1">
    <source>
        <dbReference type="SAM" id="MobiDB-lite"/>
    </source>
</evidence>
<reference evidence="2 3" key="1">
    <citation type="submission" date="2019-10" db="EMBL/GenBank/DDBJ databases">
        <authorList>
            <person name="Palmer J.M."/>
        </authorList>
    </citation>
    <scope>NUCLEOTIDE SEQUENCE [LARGE SCALE GENOMIC DNA]</scope>
    <source>
        <strain evidence="2 3">TWF696</strain>
    </source>
</reference>
<accession>A0AAV9V5S8</accession>
<sequence>MPTSSSLPFPFKLAIYKNVGDKDWNATYCITFDHHVNPLPIKTYGKNHISLTGFCPGSLRAIKSTIDGLNAHPEIAGTDLSWVIYSVHIDCETWDKEFTIVFQLENRSYWFKKYLQPAGDSPKEEFDTTEDEDEATETWGAENSKTDTWETEESTNETWKTETSANEGWVTCEDDVVVLAPMLDNTTI</sequence>
<organism evidence="2 3">
    <name type="scientific">Orbilia brochopaga</name>
    <dbReference type="NCBI Taxonomy" id="3140254"/>
    <lineage>
        <taxon>Eukaryota</taxon>
        <taxon>Fungi</taxon>
        <taxon>Dikarya</taxon>
        <taxon>Ascomycota</taxon>
        <taxon>Pezizomycotina</taxon>
        <taxon>Orbiliomycetes</taxon>
        <taxon>Orbiliales</taxon>
        <taxon>Orbiliaceae</taxon>
        <taxon>Orbilia</taxon>
    </lineage>
</organism>
<dbReference type="EMBL" id="JAVHNQ010000003">
    <property type="protein sequence ID" value="KAK6352951.1"/>
    <property type="molecule type" value="Genomic_DNA"/>
</dbReference>
<feature type="compositionally biased region" description="Acidic residues" evidence="1">
    <location>
        <begin position="127"/>
        <end position="136"/>
    </location>
</feature>
<evidence type="ECO:0000313" key="3">
    <source>
        <dbReference type="Proteomes" id="UP001375240"/>
    </source>
</evidence>
<keyword evidence="3" id="KW-1185">Reference proteome</keyword>
<proteinExistence type="predicted"/>
<feature type="region of interest" description="Disordered" evidence="1">
    <location>
        <begin position="118"/>
        <end position="165"/>
    </location>
</feature>
<comment type="caution">
    <text evidence="2">The sequence shown here is derived from an EMBL/GenBank/DDBJ whole genome shotgun (WGS) entry which is preliminary data.</text>
</comment>
<evidence type="ECO:0000313" key="2">
    <source>
        <dbReference type="EMBL" id="KAK6352951.1"/>
    </source>
</evidence>
<dbReference type="AlphaFoldDB" id="A0AAV9V5S8"/>
<name>A0AAV9V5S8_9PEZI</name>
<dbReference type="Proteomes" id="UP001375240">
    <property type="component" value="Unassembled WGS sequence"/>
</dbReference>
<protein>
    <submittedName>
        <fullName evidence="2">Uncharacterized protein</fullName>
    </submittedName>
</protein>
<gene>
    <name evidence="2" type="ORF">TWF696_004944</name>
</gene>